<keyword evidence="1" id="KW-0812">Transmembrane</keyword>
<dbReference type="Proteomes" id="UP000284742">
    <property type="component" value="Unassembled WGS sequence"/>
</dbReference>
<evidence type="ECO:0000313" key="3">
    <source>
        <dbReference type="Proteomes" id="UP000284742"/>
    </source>
</evidence>
<dbReference type="InterPro" id="IPR029468">
    <property type="entry name" value="O-ag_pol_Wzy"/>
</dbReference>
<feature type="transmembrane region" description="Helical" evidence="1">
    <location>
        <begin position="53"/>
        <end position="71"/>
    </location>
</feature>
<dbReference type="AlphaFoldDB" id="A0A413YH69"/>
<keyword evidence="1" id="KW-1133">Transmembrane helix</keyword>
<reference evidence="2 3" key="1">
    <citation type="submission" date="2018-08" db="EMBL/GenBank/DDBJ databases">
        <title>A genome reference for cultivated species of the human gut microbiota.</title>
        <authorList>
            <person name="Zou Y."/>
            <person name="Xue W."/>
            <person name="Luo G."/>
        </authorList>
    </citation>
    <scope>NUCLEOTIDE SEQUENCE [LARGE SCALE GENOMIC DNA]</scope>
    <source>
        <strain evidence="2 3">AM37-5</strain>
    </source>
</reference>
<evidence type="ECO:0000313" key="2">
    <source>
        <dbReference type="EMBL" id="RHC03600.1"/>
    </source>
</evidence>
<comment type="caution">
    <text evidence="2">The sequence shown here is derived from an EMBL/GenBank/DDBJ whole genome shotgun (WGS) entry which is preliminary data.</text>
</comment>
<feature type="transmembrane region" description="Helical" evidence="1">
    <location>
        <begin position="276"/>
        <end position="296"/>
    </location>
</feature>
<evidence type="ECO:0000256" key="1">
    <source>
        <dbReference type="SAM" id="Phobius"/>
    </source>
</evidence>
<sequence>MLRENEIRDVNIYKSPFLVSKKGFKYFLLTLIITVLGYFGIGYLSAGSISYDMVRLCTLIAVVLMIIEYINFAKYSGSYVSNYAIFLIAFIVFNFGLFLVFSLGGEYNFFYLKQYEVETILKTIQYEFGCAEAFFLAGAWIKRINPFKFNNINTLSKHTIFKVAKMFMYITGIVAFVLLAMKMMAFATGYYEGARRFDASVPSILGLIEYFFVPFSVLTLIYSENHQMDKITESLVIVWSLATAMCGDRTSGIAGILIIMIVNFRFKGDNKNSIKKYLISFATIILSAFLIVFIKAFREESAFSTSGIFSIFSDVLGELGSSFFPLTLIMRVCPQRHSFLYGKSYLYSVLAGFIPASLDPTGTISMWNAKAIEPLNWISTEYDYTFGTGYSLCVEAYANLGYFGFIALFIIGILVIKLLAATKENYFSKYTATILMFEFFSLPRRNFYYVINHPFYCIVIVSIIILMFTRKFEWGVNFPYKEYIFGEFDIVNFYAIISEISVKNIYANTQEGMA</sequence>
<proteinExistence type="predicted"/>
<organism evidence="2 3">
    <name type="scientific">Dorea formicigenerans</name>
    <dbReference type="NCBI Taxonomy" id="39486"/>
    <lineage>
        <taxon>Bacteria</taxon>
        <taxon>Bacillati</taxon>
        <taxon>Bacillota</taxon>
        <taxon>Clostridia</taxon>
        <taxon>Lachnospirales</taxon>
        <taxon>Lachnospiraceae</taxon>
        <taxon>Dorea</taxon>
    </lineage>
</organism>
<dbReference type="Pfam" id="PF14296">
    <property type="entry name" value="O-ag_pol_Wzy"/>
    <property type="match status" value="1"/>
</dbReference>
<feature type="transmembrane region" description="Helical" evidence="1">
    <location>
        <begin position="23"/>
        <end position="41"/>
    </location>
</feature>
<feature type="transmembrane region" description="Helical" evidence="1">
    <location>
        <begin position="166"/>
        <end position="191"/>
    </location>
</feature>
<name>A0A413YH69_9FIRM</name>
<feature type="transmembrane region" description="Helical" evidence="1">
    <location>
        <begin position="308"/>
        <end position="328"/>
    </location>
</feature>
<feature type="transmembrane region" description="Helical" evidence="1">
    <location>
        <begin position="446"/>
        <end position="468"/>
    </location>
</feature>
<feature type="transmembrane region" description="Helical" evidence="1">
    <location>
        <begin position="400"/>
        <end position="420"/>
    </location>
</feature>
<feature type="transmembrane region" description="Helical" evidence="1">
    <location>
        <begin position="340"/>
        <end position="358"/>
    </location>
</feature>
<keyword evidence="1" id="KW-0472">Membrane</keyword>
<gene>
    <name evidence="2" type="ORF">DW860_14655</name>
</gene>
<protein>
    <submittedName>
        <fullName evidence="2">O-antigen polysaccharide polymerase Wzy</fullName>
    </submittedName>
</protein>
<accession>A0A413YH69</accession>
<feature type="transmembrane region" description="Helical" evidence="1">
    <location>
        <begin position="83"/>
        <end position="103"/>
    </location>
</feature>
<dbReference type="RefSeq" id="WP_118359558.1">
    <property type="nucleotide sequence ID" value="NZ_QSHK01000014.1"/>
</dbReference>
<feature type="transmembrane region" description="Helical" evidence="1">
    <location>
        <begin position="203"/>
        <end position="223"/>
    </location>
</feature>
<dbReference type="EMBL" id="QSHK01000014">
    <property type="protein sequence ID" value="RHC03600.1"/>
    <property type="molecule type" value="Genomic_DNA"/>
</dbReference>